<evidence type="ECO:0000259" key="3">
    <source>
        <dbReference type="Pfam" id="PF24237"/>
    </source>
</evidence>
<keyword evidence="1" id="KW-0175">Coiled coil</keyword>
<organism evidence="4 5">
    <name type="scientific">Pararge aegeria aegeria</name>
    <dbReference type="NCBI Taxonomy" id="348720"/>
    <lineage>
        <taxon>Eukaryota</taxon>
        <taxon>Metazoa</taxon>
        <taxon>Ecdysozoa</taxon>
        <taxon>Arthropoda</taxon>
        <taxon>Hexapoda</taxon>
        <taxon>Insecta</taxon>
        <taxon>Pterygota</taxon>
        <taxon>Neoptera</taxon>
        <taxon>Endopterygota</taxon>
        <taxon>Lepidoptera</taxon>
        <taxon>Glossata</taxon>
        <taxon>Ditrysia</taxon>
        <taxon>Papilionoidea</taxon>
        <taxon>Nymphalidae</taxon>
        <taxon>Satyrinae</taxon>
        <taxon>Satyrini</taxon>
        <taxon>Parargina</taxon>
        <taxon>Pararge</taxon>
    </lineage>
</organism>
<evidence type="ECO:0000313" key="5">
    <source>
        <dbReference type="Proteomes" id="UP000838756"/>
    </source>
</evidence>
<dbReference type="OrthoDB" id="285793at2759"/>
<feature type="region of interest" description="Disordered" evidence="2">
    <location>
        <begin position="79"/>
        <end position="101"/>
    </location>
</feature>
<evidence type="ECO:0000256" key="1">
    <source>
        <dbReference type="SAM" id="Coils"/>
    </source>
</evidence>
<comment type="caution">
    <text evidence="4">The sequence shown here is derived from an EMBL/GenBank/DDBJ whole genome shotgun (WGS) entry which is preliminary data.</text>
</comment>
<feature type="domain" description="INO80 complex subunit E N-terminal" evidence="3">
    <location>
        <begin position="14"/>
        <end position="60"/>
    </location>
</feature>
<dbReference type="Proteomes" id="UP000838756">
    <property type="component" value="Unassembled WGS sequence"/>
</dbReference>
<dbReference type="Pfam" id="PF24237">
    <property type="entry name" value="INO80E"/>
    <property type="match status" value="1"/>
</dbReference>
<evidence type="ECO:0000256" key="2">
    <source>
        <dbReference type="SAM" id="MobiDB-lite"/>
    </source>
</evidence>
<protein>
    <submittedName>
        <fullName evidence="4">Jg18196 protein</fullName>
    </submittedName>
</protein>
<feature type="compositionally biased region" description="Basic and acidic residues" evidence="2">
    <location>
        <begin position="90"/>
        <end position="101"/>
    </location>
</feature>
<sequence length="101" mass="12080">MMNIVYNEKHNKHYRKKYHFMKLKVKSLIIENAALCDEIAKIQENIQIVKDERKFLLRKLLEYENDSDIVQTFYSNEQVNGTRSKPKKQRSMEDGGKIITM</sequence>
<accession>A0A8S4RBH4</accession>
<dbReference type="InterPro" id="IPR056515">
    <property type="entry name" value="INO80E_N"/>
</dbReference>
<dbReference type="EMBL" id="CAKXAJ010025013">
    <property type="protein sequence ID" value="CAH2233891.1"/>
    <property type="molecule type" value="Genomic_DNA"/>
</dbReference>
<dbReference type="AlphaFoldDB" id="A0A8S4RBH4"/>
<feature type="coiled-coil region" evidence="1">
    <location>
        <begin position="25"/>
        <end position="66"/>
    </location>
</feature>
<proteinExistence type="predicted"/>
<gene>
    <name evidence="4" type="primary">jg18196</name>
    <name evidence="4" type="ORF">PAEG_LOCUS11812</name>
</gene>
<evidence type="ECO:0000313" key="4">
    <source>
        <dbReference type="EMBL" id="CAH2233891.1"/>
    </source>
</evidence>
<keyword evidence="5" id="KW-1185">Reference proteome</keyword>
<reference evidence="4" key="1">
    <citation type="submission" date="2022-03" db="EMBL/GenBank/DDBJ databases">
        <authorList>
            <person name="Lindestad O."/>
        </authorList>
    </citation>
    <scope>NUCLEOTIDE SEQUENCE</scope>
</reference>
<name>A0A8S4RBH4_9NEOP</name>